<evidence type="ECO:0008006" key="2">
    <source>
        <dbReference type="Google" id="ProtNLM"/>
    </source>
</evidence>
<dbReference type="EMBL" id="GBRH01195903">
    <property type="protein sequence ID" value="JAE01993.1"/>
    <property type="molecule type" value="Transcribed_RNA"/>
</dbReference>
<accession>A0A0A9F130</accession>
<proteinExistence type="predicted"/>
<reference evidence="1" key="1">
    <citation type="submission" date="2014-09" db="EMBL/GenBank/DDBJ databases">
        <authorList>
            <person name="Magalhaes I.L.F."/>
            <person name="Oliveira U."/>
            <person name="Santos F.R."/>
            <person name="Vidigal T.H.D.A."/>
            <person name="Brescovit A.D."/>
            <person name="Santos A.J."/>
        </authorList>
    </citation>
    <scope>NUCLEOTIDE SEQUENCE</scope>
    <source>
        <tissue evidence="1">Shoot tissue taken approximately 20 cm above the soil surface</tissue>
    </source>
</reference>
<protein>
    <recommendedName>
        <fullName evidence="2">DUF4220 domain-containing protein</fullName>
    </recommendedName>
</protein>
<dbReference type="Pfam" id="PF04578">
    <property type="entry name" value="DUF594"/>
    <property type="match status" value="1"/>
</dbReference>
<sequence>MKQCQNDERPSPGNTLLKMGSEIGQILIDEILKRNRVDADQALWEFLANLWAGLVLHLAKSTRASHHKLYLSIGGELMTHLWALLSHAGLMGEVVHSEMGGGAMPFKDLQRQGLDLNVPS</sequence>
<name>A0A0A9F130_ARUDO</name>
<evidence type="ECO:0000313" key="1">
    <source>
        <dbReference type="EMBL" id="JAE01993.1"/>
    </source>
</evidence>
<dbReference type="InterPro" id="IPR007658">
    <property type="entry name" value="DUF594"/>
</dbReference>
<organism evidence="1">
    <name type="scientific">Arundo donax</name>
    <name type="common">Giant reed</name>
    <name type="synonym">Donax arundinaceus</name>
    <dbReference type="NCBI Taxonomy" id="35708"/>
    <lineage>
        <taxon>Eukaryota</taxon>
        <taxon>Viridiplantae</taxon>
        <taxon>Streptophyta</taxon>
        <taxon>Embryophyta</taxon>
        <taxon>Tracheophyta</taxon>
        <taxon>Spermatophyta</taxon>
        <taxon>Magnoliopsida</taxon>
        <taxon>Liliopsida</taxon>
        <taxon>Poales</taxon>
        <taxon>Poaceae</taxon>
        <taxon>PACMAD clade</taxon>
        <taxon>Arundinoideae</taxon>
        <taxon>Arundineae</taxon>
        <taxon>Arundo</taxon>
    </lineage>
</organism>
<reference evidence="1" key="2">
    <citation type="journal article" date="2015" name="Data Brief">
        <title>Shoot transcriptome of the giant reed, Arundo donax.</title>
        <authorList>
            <person name="Barrero R.A."/>
            <person name="Guerrero F.D."/>
            <person name="Moolhuijzen P."/>
            <person name="Goolsby J.A."/>
            <person name="Tidwell J."/>
            <person name="Bellgard S.E."/>
            <person name="Bellgard M.I."/>
        </authorList>
    </citation>
    <scope>NUCLEOTIDE SEQUENCE</scope>
    <source>
        <tissue evidence="1">Shoot tissue taken approximately 20 cm above the soil surface</tissue>
    </source>
</reference>
<dbReference type="AlphaFoldDB" id="A0A0A9F130"/>